<name>A0A176VLR0_MARPO</name>
<dbReference type="PANTHER" id="PTHR13193">
    <property type="entry name" value="CGI-140"/>
    <property type="match status" value="1"/>
</dbReference>
<evidence type="ECO:0000256" key="2">
    <source>
        <dbReference type="ARBA" id="ARBA00009066"/>
    </source>
</evidence>
<evidence type="ECO:0000256" key="5">
    <source>
        <dbReference type="ARBA" id="ARBA00023136"/>
    </source>
</evidence>
<comment type="subcellular location">
    <subcellularLocation>
        <location evidence="1">Membrane</location>
    </subcellularLocation>
</comment>
<keyword evidence="4 6" id="KW-1133">Transmembrane helix</keyword>
<sequence>MFPGDPRQPTAAKPYVHPVMNPVDLPPDYSSLLAVMFGVVGVMLRNKAGSWLALIFCVQSFVNMKNVETDLKQVVMALTFAVMGMTLGPLSWVVHLSSDLAAFGDCKLVIRRHTFMFSNAIHALVTSVHGVLPAN</sequence>
<keyword evidence="3 6" id="KW-0812">Transmembrane</keyword>
<evidence type="ECO:0000256" key="3">
    <source>
        <dbReference type="ARBA" id="ARBA00022692"/>
    </source>
</evidence>
<keyword evidence="5 6" id="KW-0472">Membrane</keyword>
<dbReference type="Pfam" id="PF03669">
    <property type="entry name" value="ASTER"/>
    <property type="match status" value="1"/>
</dbReference>
<dbReference type="GO" id="GO:0044183">
    <property type="term" value="F:protein folding chaperone"/>
    <property type="evidence" value="ECO:0007669"/>
    <property type="project" value="InterPro"/>
</dbReference>
<comment type="similarity">
    <text evidence="2">Belongs to the Asterix family.</text>
</comment>
<reference evidence="7" key="1">
    <citation type="submission" date="2016-03" db="EMBL/GenBank/DDBJ databases">
        <title>Mechanisms controlling the formation of the plant cell surface in tip-growing cells are functionally conserved among land plants.</title>
        <authorList>
            <person name="Honkanen S."/>
            <person name="Jones V.A."/>
            <person name="Morieri G."/>
            <person name="Champion C."/>
            <person name="Hetherington A.J."/>
            <person name="Kelly S."/>
            <person name="Saint-Marcoux D."/>
            <person name="Proust H."/>
            <person name="Prescott H."/>
            <person name="Dolan L."/>
        </authorList>
    </citation>
    <scope>NUCLEOTIDE SEQUENCE [LARGE SCALE GENOMIC DNA]</scope>
    <source>
        <tissue evidence="7">Whole gametophyte</tissue>
    </source>
</reference>
<dbReference type="Proteomes" id="UP000077202">
    <property type="component" value="Unassembled WGS sequence"/>
</dbReference>
<gene>
    <name evidence="7" type="ORF">AXG93_154s1700</name>
</gene>
<organism evidence="7 8">
    <name type="scientific">Marchantia polymorpha subsp. ruderalis</name>
    <dbReference type="NCBI Taxonomy" id="1480154"/>
    <lineage>
        <taxon>Eukaryota</taxon>
        <taxon>Viridiplantae</taxon>
        <taxon>Streptophyta</taxon>
        <taxon>Embryophyta</taxon>
        <taxon>Marchantiophyta</taxon>
        <taxon>Marchantiopsida</taxon>
        <taxon>Marchantiidae</taxon>
        <taxon>Marchantiales</taxon>
        <taxon>Marchantiaceae</taxon>
        <taxon>Marchantia</taxon>
    </lineage>
</organism>
<comment type="caution">
    <text evidence="7">The sequence shown here is derived from an EMBL/GenBank/DDBJ whole genome shotgun (WGS) entry which is preliminary data.</text>
</comment>
<feature type="transmembrane region" description="Helical" evidence="6">
    <location>
        <begin position="29"/>
        <end position="62"/>
    </location>
</feature>
<evidence type="ECO:0000256" key="6">
    <source>
        <dbReference type="SAM" id="Phobius"/>
    </source>
</evidence>
<dbReference type="InterPro" id="IPR005351">
    <property type="entry name" value="ASTER"/>
</dbReference>
<proteinExistence type="inferred from homology"/>
<evidence type="ECO:0000313" key="7">
    <source>
        <dbReference type="EMBL" id="OAE20696.1"/>
    </source>
</evidence>
<evidence type="ECO:0000256" key="4">
    <source>
        <dbReference type="ARBA" id="ARBA00022989"/>
    </source>
</evidence>
<evidence type="ECO:0000256" key="1">
    <source>
        <dbReference type="ARBA" id="ARBA00004370"/>
    </source>
</evidence>
<protein>
    <submittedName>
        <fullName evidence="7">Uncharacterized protein</fullName>
    </submittedName>
</protein>
<accession>A0A176VLR0</accession>
<dbReference type="PANTHER" id="PTHR13193:SF0">
    <property type="entry name" value="PAT COMPLEX SUBUNIT ASTERIX"/>
    <property type="match status" value="1"/>
</dbReference>
<dbReference type="AlphaFoldDB" id="A0A176VLR0"/>
<dbReference type="GO" id="GO:0005789">
    <property type="term" value="C:endoplasmic reticulum membrane"/>
    <property type="evidence" value="ECO:0007669"/>
    <property type="project" value="InterPro"/>
</dbReference>
<evidence type="ECO:0000313" key="8">
    <source>
        <dbReference type="Proteomes" id="UP000077202"/>
    </source>
</evidence>
<keyword evidence="8" id="KW-1185">Reference proteome</keyword>
<dbReference type="EMBL" id="LVLJ01003591">
    <property type="protein sequence ID" value="OAE20696.1"/>
    <property type="molecule type" value="Genomic_DNA"/>
</dbReference>
<dbReference type="GO" id="GO:0045048">
    <property type="term" value="P:protein insertion into ER membrane"/>
    <property type="evidence" value="ECO:0007669"/>
    <property type="project" value="InterPro"/>
</dbReference>
<feature type="transmembrane region" description="Helical" evidence="6">
    <location>
        <begin position="74"/>
        <end position="94"/>
    </location>
</feature>